<evidence type="ECO:0000256" key="1">
    <source>
        <dbReference type="SAM" id="MobiDB-lite"/>
    </source>
</evidence>
<accession>A0AAD1U648</accession>
<evidence type="ECO:0000313" key="2">
    <source>
        <dbReference type="EMBL" id="CAI2363100.1"/>
    </source>
</evidence>
<dbReference type="EMBL" id="CAMPGE010004250">
    <property type="protein sequence ID" value="CAI2363100.1"/>
    <property type="molecule type" value="Genomic_DNA"/>
</dbReference>
<reference evidence="2" key="1">
    <citation type="submission" date="2023-07" db="EMBL/GenBank/DDBJ databases">
        <authorList>
            <consortium name="AG Swart"/>
            <person name="Singh M."/>
            <person name="Singh A."/>
            <person name="Seah K."/>
            <person name="Emmerich C."/>
        </authorList>
    </citation>
    <scope>NUCLEOTIDE SEQUENCE</scope>
    <source>
        <strain evidence="2">DP1</strain>
    </source>
</reference>
<proteinExistence type="predicted"/>
<feature type="compositionally biased region" description="Basic and acidic residues" evidence="1">
    <location>
        <begin position="172"/>
        <end position="197"/>
    </location>
</feature>
<feature type="region of interest" description="Disordered" evidence="1">
    <location>
        <begin position="159"/>
        <end position="229"/>
    </location>
</feature>
<sequence length="317" mass="37342">MSWKERVLKRSDEEKRKERIDDLHKWARWLPDSAYQSYFGRPAFHCYGRDNTVPSYGGHVYGDYMLTHNVNPEHGENMPKYQQVYRAAMSKGFAHGDRVPVLSRQRRENLEIPDSVLKEMMKRNPIMPKTYVEPPNTDEYTDGSDNEWDFSQLEKKNKNRNKIDFHHKKKQSKEEIKDGEQDVKSDQEDDGKENKENEIDEFDQNDIDQEGNQSGYTYERAPRGSIPQPGTLEYKRMLEQFLRNPEKCKTILRDGEDLQNLFPFCSAHNSYGQQLPNHELNPKNYKFLPSEYTRRIAPAGKNTLKGDQLYNVILPEE</sequence>
<name>A0AAD1U648_EUPCR</name>
<feature type="compositionally biased region" description="Acidic residues" evidence="1">
    <location>
        <begin position="198"/>
        <end position="209"/>
    </location>
</feature>
<comment type="caution">
    <text evidence="2">The sequence shown here is derived from an EMBL/GenBank/DDBJ whole genome shotgun (WGS) entry which is preliminary data.</text>
</comment>
<organism evidence="2 3">
    <name type="scientific">Euplotes crassus</name>
    <dbReference type="NCBI Taxonomy" id="5936"/>
    <lineage>
        <taxon>Eukaryota</taxon>
        <taxon>Sar</taxon>
        <taxon>Alveolata</taxon>
        <taxon>Ciliophora</taxon>
        <taxon>Intramacronucleata</taxon>
        <taxon>Spirotrichea</taxon>
        <taxon>Hypotrichia</taxon>
        <taxon>Euplotida</taxon>
        <taxon>Euplotidae</taxon>
        <taxon>Moneuplotes</taxon>
    </lineage>
</organism>
<protein>
    <submittedName>
        <fullName evidence="2">Uncharacterized protein</fullName>
    </submittedName>
</protein>
<dbReference type="Proteomes" id="UP001295684">
    <property type="component" value="Unassembled WGS sequence"/>
</dbReference>
<keyword evidence="3" id="KW-1185">Reference proteome</keyword>
<dbReference type="AlphaFoldDB" id="A0AAD1U648"/>
<evidence type="ECO:0000313" key="3">
    <source>
        <dbReference type="Proteomes" id="UP001295684"/>
    </source>
</evidence>
<feature type="region of interest" description="Disordered" evidence="1">
    <location>
        <begin position="126"/>
        <end position="147"/>
    </location>
</feature>
<gene>
    <name evidence="2" type="ORF">ECRASSUSDP1_LOCUS4430</name>
</gene>